<dbReference type="Proteomes" id="UP000198943">
    <property type="component" value="Unassembled WGS sequence"/>
</dbReference>
<dbReference type="EMBL" id="FMYW01000015">
    <property type="protein sequence ID" value="SDC70216.1"/>
    <property type="molecule type" value="Genomic_DNA"/>
</dbReference>
<evidence type="ECO:0000313" key="2">
    <source>
        <dbReference type="Proteomes" id="UP000198943"/>
    </source>
</evidence>
<sequence>MNDVKRSEQAISAFIFLSKYCETEKCEKCVFNTGGVGTKQEYGCGLVAALSDHRRFSTVLERAINRGSIMKCDRCNGQGFSVIAKWKCPVCDGTGKVVHPMMSMNGDEYTGEWEQHECEACNGTGEIEQTNEEWFSSMYTEAKAEWLADHMKCSKCPQQNRCNGYHGGCVALMSEWLKQPHREE</sequence>
<evidence type="ECO:0000313" key="1">
    <source>
        <dbReference type="EMBL" id="SDC70216.1"/>
    </source>
</evidence>
<protein>
    <submittedName>
        <fullName evidence="1">DnaJ central domain-containing protein</fullName>
    </submittedName>
</protein>
<dbReference type="AlphaFoldDB" id="A0A1G6NSF6"/>
<dbReference type="RefSeq" id="WP_093731010.1">
    <property type="nucleotide sequence ID" value="NZ_FMYW01000015.1"/>
</dbReference>
<dbReference type="OrthoDB" id="2882832at2"/>
<keyword evidence="2" id="KW-1185">Reference proteome</keyword>
<dbReference type="SUPFAM" id="SSF57938">
    <property type="entry name" value="DnaJ/Hsp40 cysteine-rich domain"/>
    <property type="match status" value="1"/>
</dbReference>
<dbReference type="InterPro" id="IPR036410">
    <property type="entry name" value="HSP_DnaJ_Cys-rich_dom_sf"/>
</dbReference>
<dbReference type="Gene3D" id="2.10.230.10">
    <property type="entry name" value="Heat shock protein DnaJ, cysteine-rich domain"/>
    <property type="match status" value="1"/>
</dbReference>
<organism evidence="1 2">
    <name type="scientific">Succiniclasticum ruminis</name>
    <dbReference type="NCBI Taxonomy" id="40841"/>
    <lineage>
        <taxon>Bacteria</taxon>
        <taxon>Bacillati</taxon>
        <taxon>Bacillota</taxon>
        <taxon>Negativicutes</taxon>
        <taxon>Acidaminococcales</taxon>
        <taxon>Acidaminococcaceae</taxon>
        <taxon>Succiniclasticum</taxon>
    </lineage>
</organism>
<gene>
    <name evidence="1" type="ORF">SAMN04487864_11554</name>
</gene>
<reference evidence="2" key="1">
    <citation type="submission" date="2016-10" db="EMBL/GenBank/DDBJ databases">
        <authorList>
            <person name="Varghese N."/>
            <person name="Submissions S."/>
        </authorList>
    </citation>
    <scope>NUCLEOTIDE SEQUENCE [LARGE SCALE GENOMIC DNA]</scope>
    <source>
        <strain evidence="2">DSM 11005</strain>
    </source>
</reference>
<proteinExistence type="predicted"/>
<accession>A0A1G6NSF6</accession>
<name>A0A1G6NSF6_9FIRM</name>